<evidence type="ECO:0000256" key="1">
    <source>
        <dbReference type="ARBA" id="ARBA00023015"/>
    </source>
</evidence>
<dbReference type="AlphaFoldDB" id="A0A2W5EJU1"/>
<reference evidence="5 6" key="1">
    <citation type="submission" date="2017-11" db="EMBL/GenBank/DDBJ databases">
        <title>Infants hospitalized years apart are colonized by the same room-sourced microbial strains.</title>
        <authorList>
            <person name="Brooks B."/>
            <person name="Olm M.R."/>
            <person name="Firek B.A."/>
            <person name="Baker R."/>
            <person name="Thomas B.C."/>
            <person name="Morowitz M.J."/>
            <person name="Banfield J.F."/>
        </authorList>
    </citation>
    <scope>NUCLEOTIDE SEQUENCE [LARGE SCALE GENOMIC DNA]</scope>
    <source>
        <strain evidence="5">S2_009_000_R2_76</strain>
    </source>
</reference>
<dbReference type="InterPro" id="IPR020449">
    <property type="entry name" value="Tscrpt_reg_AraC-type_HTH"/>
</dbReference>
<dbReference type="SUPFAM" id="SSF51215">
    <property type="entry name" value="Regulatory protein AraC"/>
    <property type="match status" value="1"/>
</dbReference>
<dbReference type="InterPro" id="IPR003313">
    <property type="entry name" value="AraC-bd"/>
</dbReference>
<feature type="domain" description="HTH araC/xylS-type" evidence="4">
    <location>
        <begin position="169"/>
        <end position="267"/>
    </location>
</feature>
<sequence>MNIIEQGKHFGENKDQLVVNEIIFNKATVFPSFEIPWHYHENAYFLYNISGFLNEVTKQKTLNISPGTLLFHHSQEPHYNEKIDKEFDFFHVELTPTWFKKYDVPQNIVEGSIELKEPTLKKVFSKLYIETSIRDNATEIAVDSLVLQAFSEIVRFQENENKIKPTWIKKAVEIINDEKYENLSLNGLATELNLHPVYLSRKFPEYFNLGFGEYMREKKIERATAILQSQSMNNAEIAYTCGFSDESHFLKTFKAKFGITPHQFRKIIRKS</sequence>
<dbReference type="SUPFAM" id="SSF46689">
    <property type="entry name" value="Homeodomain-like"/>
    <property type="match status" value="2"/>
</dbReference>
<dbReference type="PROSITE" id="PS01124">
    <property type="entry name" value="HTH_ARAC_FAMILY_2"/>
    <property type="match status" value="1"/>
</dbReference>
<proteinExistence type="predicted"/>
<keyword evidence="1" id="KW-0805">Transcription regulation</keyword>
<dbReference type="PANTHER" id="PTHR43280">
    <property type="entry name" value="ARAC-FAMILY TRANSCRIPTIONAL REGULATOR"/>
    <property type="match status" value="1"/>
</dbReference>
<keyword evidence="3" id="KW-0804">Transcription</keyword>
<name>A0A2W5EJU1_9SPHI</name>
<dbReference type="GO" id="GO:0043565">
    <property type="term" value="F:sequence-specific DNA binding"/>
    <property type="evidence" value="ECO:0007669"/>
    <property type="project" value="InterPro"/>
</dbReference>
<dbReference type="Proteomes" id="UP000249645">
    <property type="component" value="Unassembled WGS sequence"/>
</dbReference>
<dbReference type="InterPro" id="IPR009057">
    <property type="entry name" value="Homeodomain-like_sf"/>
</dbReference>
<accession>A0A2W5EJU1</accession>
<dbReference type="Pfam" id="PF02311">
    <property type="entry name" value="AraC_binding"/>
    <property type="match status" value="1"/>
</dbReference>
<dbReference type="Gene3D" id="1.10.10.60">
    <property type="entry name" value="Homeodomain-like"/>
    <property type="match status" value="2"/>
</dbReference>
<dbReference type="GO" id="GO:0003700">
    <property type="term" value="F:DNA-binding transcription factor activity"/>
    <property type="evidence" value="ECO:0007669"/>
    <property type="project" value="InterPro"/>
</dbReference>
<protein>
    <submittedName>
        <fullName evidence="5">AraC family transcriptional regulator</fullName>
    </submittedName>
</protein>
<dbReference type="PRINTS" id="PR00032">
    <property type="entry name" value="HTHARAC"/>
</dbReference>
<comment type="caution">
    <text evidence="5">The sequence shown here is derived from an EMBL/GenBank/DDBJ whole genome shotgun (WGS) entry which is preliminary data.</text>
</comment>
<dbReference type="EMBL" id="QFOI01000406">
    <property type="protein sequence ID" value="PZP42833.1"/>
    <property type="molecule type" value="Genomic_DNA"/>
</dbReference>
<organism evidence="5 6">
    <name type="scientific">Pseudopedobacter saltans</name>
    <dbReference type="NCBI Taxonomy" id="151895"/>
    <lineage>
        <taxon>Bacteria</taxon>
        <taxon>Pseudomonadati</taxon>
        <taxon>Bacteroidota</taxon>
        <taxon>Sphingobacteriia</taxon>
        <taxon>Sphingobacteriales</taxon>
        <taxon>Sphingobacteriaceae</taxon>
        <taxon>Pseudopedobacter</taxon>
    </lineage>
</organism>
<dbReference type="InterPro" id="IPR018060">
    <property type="entry name" value="HTH_AraC"/>
</dbReference>
<dbReference type="SMART" id="SM00342">
    <property type="entry name" value="HTH_ARAC"/>
    <property type="match status" value="1"/>
</dbReference>
<keyword evidence="2" id="KW-0238">DNA-binding</keyword>
<dbReference type="Pfam" id="PF12833">
    <property type="entry name" value="HTH_18"/>
    <property type="match status" value="1"/>
</dbReference>
<dbReference type="PANTHER" id="PTHR43280:SF28">
    <property type="entry name" value="HTH-TYPE TRANSCRIPTIONAL ACTIVATOR RHAS"/>
    <property type="match status" value="1"/>
</dbReference>
<evidence type="ECO:0000259" key="4">
    <source>
        <dbReference type="PROSITE" id="PS01124"/>
    </source>
</evidence>
<evidence type="ECO:0000256" key="2">
    <source>
        <dbReference type="ARBA" id="ARBA00023125"/>
    </source>
</evidence>
<evidence type="ECO:0000256" key="3">
    <source>
        <dbReference type="ARBA" id="ARBA00023163"/>
    </source>
</evidence>
<evidence type="ECO:0000313" key="5">
    <source>
        <dbReference type="EMBL" id="PZP42833.1"/>
    </source>
</evidence>
<gene>
    <name evidence="5" type="ORF">DI598_16465</name>
</gene>
<dbReference type="InterPro" id="IPR037923">
    <property type="entry name" value="HTH-like"/>
</dbReference>
<evidence type="ECO:0000313" key="6">
    <source>
        <dbReference type="Proteomes" id="UP000249645"/>
    </source>
</evidence>